<feature type="non-terminal residue" evidence="2">
    <location>
        <position position="1"/>
    </location>
</feature>
<sequence length="61" mass="7241">EELPELKEKQDANKKKKFERGEGCRLPKLQQESNESKMKRSKGLFPKRIYLKTTRSKKTSM</sequence>
<reference evidence="2 3" key="1">
    <citation type="journal article" date="2021" name="BMC Genomics">
        <title>Datura genome reveals duplications of psychoactive alkaloid biosynthetic genes and high mutation rate following tissue culture.</title>
        <authorList>
            <person name="Rajewski A."/>
            <person name="Carter-House D."/>
            <person name="Stajich J."/>
            <person name="Litt A."/>
        </authorList>
    </citation>
    <scope>NUCLEOTIDE SEQUENCE [LARGE SCALE GENOMIC DNA]</scope>
    <source>
        <strain evidence="2">AR-01</strain>
    </source>
</reference>
<organism evidence="2 3">
    <name type="scientific">Datura stramonium</name>
    <name type="common">Jimsonweed</name>
    <name type="synonym">Common thornapple</name>
    <dbReference type="NCBI Taxonomy" id="4076"/>
    <lineage>
        <taxon>Eukaryota</taxon>
        <taxon>Viridiplantae</taxon>
        <taxon>Streptophyta</taxon>
        <taxon>Embryophyta</taxon>
        <taxon>Tracheophyta</taxon>
        <taxon>Spermatophyta</taxon>
        <taxon>Magnoliopsida</taxon>
        <taxon>eudicotyledons</taxon>
        <taxon>Gunneridae</taxon>
        <taxon>Pentapetalae</taxon>
        <taxon>asterids</taxon>
        <taxon>lamiids</taxon>
        <taxon>Solanales</taxon>
        <taxon>Solanaceae</taxon>
        <taxon>Solanoideae</taxon>
        <taxon>Datureae</taxon>
        <taxon>Datura</taxon>
    </lineage>
</organism>
<protein>
    <submittedName>
        <fullName evidence="2">Uncharacterized protein</fullName>
    </submittedName>
</protein>
<name>A0ABS8S812_DATST</name>
<evidence type="ECO:0000313" key="3">
    <source>
        <dbReference type="Proteomes" id="UP000823775"/>
    </source>
</evidence>
<feature type="non-terminal residue" evidence="2">
    <location>
        <position position="61"/>
    </location>
</feature>
<proteinExistence type="predicted"/>
<feature type="compositionally biased region" description="Basic and acidic residues" evidence="1">
    <location>
        <begin position="1"/>
        <end position="25"/>
    </location>
</feature>
<evidence type="ECO:0000256" key="1">
    <source>
        <dbReference type="SAM" id="MobiDB-lite"/>
    </source>
</evidence>
<dbReference type="Proteomes" id="UP000823775">
    <property type="component" value="Unassembled WGS sequence"/>
</dbReference>
<evidence type="ECO:0000313" key="2">
    <source>
        <dbReference type="EMBL" id="MCD7454958.1"/>
    </source>
</evidence>
<comment type="caution">
    <text evidence="2">The sequence shown here is derived from an EMBL/GenBank/DDBJ whole genome shotgun (WGS) entry which is preliminary data.</text>
</comment>
<keyword evidence="3" id="KW-1185">Reference proteome</keyword>
<gene>
    <name evidence="2" type="ORF">HAX54_026617</name>
</gene>
<dbReference type="EMBL" id="JACEIK010000323">
    <property type="protein sequence ID" value="MCD7454958.1"/>
    <property type="molecule type" value="Genomic_DNA"/>
</dbReference>
<feature type="region of interest" description="Disordered" evidence="1">
    <location>
        <begin position="1"/>
        <end position="44"/>
    </location>
</feature>
<accession>A0ABS8S812</accession>